<keyword evidence="3" id="KW-1185">Reference proteome</keyword>
<proteinExistence type="predicted"/>
<dbReference type="GO" id="GO:0003723">
    <property type="term" value="F:RNA binding"/>
    <property type="evidence" value="ECO:0007669"/>
    <property type="project" value="InterPro"/>
</dbReference>
<sequence length="314" mass="35986">MVAREFNSFPRVTSLSFETGIDTIPYESSSAAGYGYFGRKGEDITAHGLAAARKRIVDNGMPDIGFMRTQLARLTLIKVRNVFGEAFHYGLIEGLSAYPVLPVFKNLDTFYLIGKDPTFGVPAILDEISHDCRWFMVLDWSRFDALVQHWEIDVTFSCIESMVEFPTHLTRVAFEYAWTLFKKHKLIVPDGMLWMRDSEIPSESYFTNLVGSSIINYVKLRYLCLRSNLPTIRIRVQGADSLTGIGEASPPDIRFFAEIGEPLGWTVKPWKCTIFLHPNEIQFLGRSACVRYNTRYRLKALRLLCFLEFKVYNP</sequence>
<dbReference type="HOGENOM" id="CLU_886656_0_0_1"/>
<dbReference type="Gramene" id="ERN03490">
    <property type="protein sequence ID" value="ERN03490"/>
    <property type="gene ID" value="AMTR_s00003p00269640"/>
</dbReference>
<dbReference type="InterPro" id="IPR043502">
    <property type="entry name" value="DNA/RNA_pol_sf"/>
</dbReference>
<feature type="domain" description="RNA-directed RNA polymerase C-terminal" evidence="1">
    <location>
        <begin position="1"/>
        <end position="309"/>
    </location>
</feature>
<gene>
    <name evidence="2" type="ORF">AMTR_s00003p00269640</name>
</gene>
<dbReference type="InterPro" id="IPR001205">
    <property type="entry name" value="RNA-dir_pol_C"/>
</dbReference>
<dbReference type="SUPFAM" id="SSF56672">
    <property type="entry name" value="DNA/RNA polymerases"/>
    <property type="match status" value="1"/>
</dbReference>
<accession>W1P921</accession>
<protein>
    <recommendedName>
        <fullName evidence="1">RNA-directed RNA polymerase C-terminal domain-containing protein</fullName>
    </recommendedName>
</protein>
<evidence type="ECO:0000313" key="2">
    <source>
        <dbReference type="EMBL" id="ERN03490.1"/>
    </source>
</evidence>
<dbReference type="OMA" id="WEIRFAF"/>
<dbReference type="Pfam" id="PF00680">
    <property type="entry name" value="RdRP_1"/>
    <property type="match status" value="1"/>
</dbReference>
<dbReference type="GO" id="GO:0003968">
    <property type="term" value="F:RNA-directed RNA polymerase activity"/>
    <property type="evidence" value="ECO:0007669"/>
    <property type="project" value="InterPro"/>
</dbReference>
<evidence type="ECO:0000313" key="3">
    <source>
        <dbReference type="Proteomes" id="UP000017836"/>
    </source>
</evidence>
<organism evidence="2 3">
    <name type="scientific">Amborella trichopoda</name>
    <dbReference type="NCBI Taxonomy" id="13333"/>
    <lineage>
        <taxon>Eukaryota</taxon>
        <taxon>Viridiplantae</taxon>
        <taxon>Streptophyta</taxon>
        <taxon>Embryophyta</taxon>
        <taxon>Tracheophyta</taxon>
        <taxon>Spermatophyta</taxon>
        <taxon>Magnoliopsida</taxon>
        <taxon>Amborellales</taxon>
        <taxon>Amborellaceae</taxon>
        <taxon>Amborella</taxon>
    </lineage>
</organism>
<dbReference type="AlphaFoldDB" id="W1P921"/>
<evidence type="ECO:0000259" key="1">
    <source>
        <dbReference type="Pfam" id="PF00680"/>
    </source>
</evidence>
<dbReference type="Proteomes" id="UP000017836">
    <property type="component" value="Unassembled WGS sequence"/>
</dbReference>
<dbReference type="GO" id="GO:0006351">
    <property type="term" value="P:DNA-templated transcription"/>
    <property type="evidence" value="ECO:0007669"/>
    <property type="project" value="InterPro"/>
</dbReference>
<dbReference type="EMBL" id="KI394358">
    <property type="protein sequence ID" value="ERN03490.1"/>
    <property type="molecule type" value="Genomic_DNA"/>
</dbReference>
<name>W1P921_AMBTC</name>
<reference evidence="3" key="1">
    <citation type="journal article" date="2013" name="Science">
        <title>The Amborella genome and the evolution of flowering plants.</title>
        <authorList>
            <consortium name="Amborella Genome Project"/>
        </authorList>
    </citation>
    <scope>NUCLEOTIDE SEQUENCE [LARGE SCALE GENOMIC DNA]</scope>
</reference>